<dbReference type="Pfam" id="PF13580">
    <property type="entry name" value="SIS_2"/>
    <property type="match status" value="1"/>
</dbReference>
<dbReference type="AlphaFoldDB" id="A0A317ESN9"/>
<dbReference type="InterPro" id="IPR046348">
    <property type="entry name" value="SIS_dom_sf"/>
</dbReference>
<dbReference type="Gene3D" id="3.40.50.10490">
    <property type="entry name" value="Glucose-6-phosphate isomerase like protein, domain 1"/>
    <property type="match status" value="1"/>
</dbReference>
<dbReference type="Proteomes" id="UP000245379">
    <property type="component" value="Unassembled WGS sequence"/>
</dbReference>
<name>A0A317ESN9_9SPHI</name>
<dbReference type="PROSITE" id="PS51464">
    <property type="entry name" value="SIS"/>
    <property type="match status" value="1"/>
</dbReference>
<feature type="domain" description="SIS" evidence="1">
    <location>
        <begin position="45"/>
        <end position="211"/>
    </location>
</feature>
<dbReference type="GO" id="GO:0016853">
    <property type="term" value="F:isomerase activity"/>
    <property type="evidence" value="ECO:0007669"/>
    <property type="project" value="UniProtKB-KW"/>
</dbReference>
<organism evidence="2 3">
    <name type="scientific">Pedobacter yonginense</name>
    <dbReference type="NCBI Taxonomy" id="651869"/>
    <lineage>
        <taxon>Bacteria</taxon>
        <taxon>Pseudomonadati</taxon>
        <taxon>Bacteroidota</taxon>
        <taxon>Sphingobacteriia</taxon>
        <taxon>Sphingobacteriales</taxon>
        <taxon>Sphingobacteriaceae</taxon>
        <taxon>Pedobacter</taxon>
    </lineage>
</organism>
<evidence type="ECO:0000313" key="2">
    <source>
        <dbReference type="EMBL" id="PWS28178.1"/>
    </source>
</evidence>
<keyword evidence="2" id="KW-0413">Isomerase</keyword>
<dbReference type="PANTHER" id="PTHR30390">
    <property type="entry name" value="SEDOHEPTULOSE 7-PHOSPHATE ISOMERASE / DNAA INITIATOR-ASSOCIATING FACTOR FOR REPLICATION INITIATION"/>
    <property type="match status" value="1"/>
</dbReference>
<sequence>MNNLDKIYQEKGLDPAGFSLGYVNHLVTLLQALDHEKVGECINILEEARQNDQTIFVIGNGGSASTASHIGNDFGLCVLKKSNKPENKSYRALALTDNLSVISAIGNDSTFENVFLDQLKVHFRKGDKLIVISASGNSPNLVVAAEWFKQQGGTVMGWLGFDGGKLKDIVQVPVVVSTPKGEYAPVEDVHLVINHIIVTWMQYNIMKEDGLV</sequence>
<comment type="caution">
    <text evidence="2">The sequence shown here is derived from an EMBL/GenBank/DDBJ whole genome shotgun (WGS) entry which is preliminary data.</text>
</comment>
<dbReference type="InterPro" id="IPR050099">
    <property type="entry name" value="SIS_GmhA/DiaA_subfam"/>
</dbReference>
<gene>
    <name evidence="2" type="ORF">DHW03_11555</name>
</gene>
<dbReference type="CDD" id="cd05006">
    <property type="entry name" value="SIS_GmhA"/>
    <property type="match status" value="1"/>
</dbReference>
<dbReference type="RefSeq" id="WP_109925937.1">
    <property type="nucleotide sequence ID" value="NZ_QGNZ01000002.1"/>
</dbReference>
<keyword evidence="3" id="KW-1185">Reference proteome</keyword>
<dbReference type="EMBL" id="QGNZ01000002">
    <property type="protein sequence ID" value="PWS28178.1"/>
    <property type="molecule type" value="Genomic_DNA"/>
</dbReference>
<dbReference type="GO" id="GO:1901135">
    <property type="term" value="P:carbohydrate derivative metabolic process"/>
    <property type="evidence" value="ECO:0007669"/>
    <property type="project" value="InterPro"/>
</dbReference>
<dbReference type="SUPFAM" id="SSF53697">
    <property type="entry name" value="SIS domain"/>
    <property type="match status" value="1"/>
</dbReference>
<protein>
    <submittedName>
        <fullName evidence="2">Sugar isomerase</fullName>
    </submittedName>
</protein>
<evidence type="ECO:0000259" key="1">
    <source>
        <dbReference type="PROSITE" id="PS51464"/>
    </source>
</evidence>
<evidence type="ECO:0000313" key="3">
    <source>
        <dbReference type="Proteomes" id="UP000245379"/>
    </source>
</evidence>
<reference evidence="2 3" key="1">
    <citation type="submission" date="2018-05" db="EMBL/GenBank/DDBJ databases">
        <title>Pedobacter paludis sp. nov., isolated from wetland soil.</title>
        <authorList>
            <person name="Zhang Y."/>
            <person name="Wang G."/>
        </authorList>
    </citation>
    <scope>NUCLEOTIDE SEQUENCE [LARGE SCALE GENOMIC DNA]</scope>
    <source>
        <strain evidence="2 3">KCTC22721</strain>
    </source>
</reference>
<proteinExistence type="predicted"/>
<dbReference type="GO" id="GO:0097367">
    <property type="term" value="F:carbohydrate derivative binding"/>
    <property type="evidence" value="ECO:0007669"/>
    <property type="project" value="InterPro"/>
</dbReference>
<dbReference type="InterPro" id="IPR035461">
    <property type="entry name" value="GmhA/DiaA"/>
</dbReference>
<dbReference type="PANTHER" id="PTHR30390:SF8">
    <property type="entry name" value="SUGAR ISOMERASE (SIS)"/>
    <property type="match status" value="1"/>
</dbReference>
<dbReference type="InterPro" id="IPR001347">
    <property type="entry name" value="SIS_dom"/>
</dbReference>
<accession>A0A317ESN9</accession>
<dbReference type="OrthoDB" id="9781311at2"/>